<name>A0A149PXK9_9BURK</name>
<dbReference type="OrthoDB" id="7632576at2"/>
<dbReference type="Proteomes" id="UP000075613">
    <property type="component" value="Unassembled WGS sequence"/>
</dbReference>
<protein>
    <submittedName>
        <fullName evidence="1">Uncharacterized protein</fullName>
    </submittedName>
</protein>
<sequence length="96" mass="11115">MTPDYHLPPYFDFGRPRIRLADQNFIEFESHRLDSQDVHYGVVQRHPDLMVEFESITTTISLDQPQLSALSQRLVPNAVPGQEHSEELAPVDVSWR</sequence>
<dbReference type="STRING" id="1399968.CI15_06445"/>
<gene>
    <name evidence="1" type="ORF">CI15_06445</name>
</gene>
<accession>A0A149PXK9</accession>
<organism evidence="1 2">
    <name type="scientific">Paraburkholderia monticola</name>
    <dbReference type="NCBI Taxonomy" id="1399968"/>
    <lineage>
        <taxon>Bacteria</taxon>
        <taxon>Pseudomonadati</taxon>
        <taxon>Pseudomonadota</taxon>
        <taxon>Betaproteobacteria</taxon>
        <taxon>Burkholderiales</taxon>
        <taxon>Burkholderiaceae</taxon>
        <taxon>Paraburkholderia</taxon>
    </lineage>
</organism>
<reference evidence="1 2" key="1">
    <citation type="journal article" date="2015" name="Int. J. Syst. Evol. Microbiol.">
        <title>Burkholderia monticola sp. nov., isolated from mountain soil.</title>
        <authorList>
            <person name="Baek I."/>
            <person name="Seo B."/>
            <person name="Lee I."/>
            <person name="Yi H."/>
            <person name="Chun J."/>
        </authorList>
    </citation>
    <scope>NUCLEOTIDE SEQUENCE [LARGE SCALE GENOMIC DNA]</scope>
    <source>
        <strain evidence="1 2">JC2948</strain>
    </source>
</reference>
<dbReference type="AlphaFoldDB" id="A0A149PXK9"/>
<dbReference type="EMBL" id="LRBG01000004">
    <property type="protein sequence ID" value="KXU89821.1"/>
    <property type="molecule type" value="Genomic_DNA"/>
</dbReference>
<dbReference type="RefSeq" id="WP_062125364.1">
    <property type="nucleotide sequence ID" value="NZ_LRBG01000004.1"/>
</dbReference>
<evidence type="ECO:0000313" key="2">
    <source>
        <dbReference type="Proteomes" id="UP000075613"/>
    </source>
</evidence>
<evidence type="ECO:0000313" key="1">
    <source>
        <dbReference type="EMBL" id="KXU89821.1"/>
    </source>
</evidence>
<comment type="caution">
    <text evidence="1">The sequence shown here is derived from an EMBL/GenBank/DDBJ whole genome shotgun (WGS) entry which is preliminary data.</text>
</comment>
<proteinExistence type="predicted"/>
<keyword evidence="2" id="KW-1185">Reference proteome</keyword>